<proteinExistence type="predicted"/>
<dbReference type="EMBL" id="AP024597">
    <property type="protein sequence ID" value="BCU71579.1"/>
    <property type="molecule type" value="Genomic_DNA"/>
</dbReference>
<protein>
    <submittedName>
        <fullName evidence="1">ATP--cob(I)alamin adenosyltransferase</fullName>
    </submittedName>
</protein>
<dbReference type="InterPro" id="IPR038084">
    <property type="entry name" value="PduO/GlcC-like_sf"/>
</dbReference>
<dbReference type="InterPro" id="IPR005624">
    <property type="entry name" value="PduO/GlcC-like"/>
</dbReference>
<dbReference type="KEGG" id="csty:KN1_28760"/>
<dbReference type="GeneID" id="66164590"/>
<evidence type="ECO:0000313" key="1">
    <source>
        <dbReference type="EMBL" id="BCU71579.1"/>
    </source>
</evidence>
<dbReference type="SUPFAM" id="SSF143744">
    <property type="entry name" value="GlcG-like"/>
    <property type="match status" value="1"/>
</dbReference>
<organism evidence="1 2">
    <name type="scientific">Stygiolobus caldivivus</name>
    <dbReference type="NCBI Taxonomy" id="2824673"/>
    <lineage>
        <taxon>Archaea</taxon>
        <taxon>Thermoproteota</taxon>
        <taxon>Thermoprotei</taxon>
        <taxon>Sulfolobales</taxon>
        <taxon>Sulfolobaceae</taxon>
        <taxon>Stygiolobus</taxon>
    </lineage>
</organism>
<gene>
    <name evidence="1" type="ORF">KN1_28760</name>
</gene>
<dbReference type="PANTHER" id="PTHR34309:SF1">
    <property type="entry name" value="PROTEIN GLCG"/>
    <property type="match status" value="1"/>
</dbReference>
<dbReference type="PANTHER" id="PTHR34309">
    <property type="entry name" value="SLR1406 PROTEIN"/>
    <property type="match status" value="1"/>
</dbReference>
<keyword evidence="2" id="KW-1185">Reference proteome</keyword>
<reference evidence="1 2" key="1">
    <citation type="submission" date="2021-04" db="EMBL/GenBank/DDBJ databases">
        <title>Complete genome sequence of Stygiolobus sp. KN-1.</title>
        <authorList>
            <person name="Nakamura K."/>
            <person name="Sakai H."/>
            <person name="Kurosawa N."/>
        </authorList>
    </citation>
    <scope>NUCLEOTIDE SEQUENCE [LARGE SCALE GENOMIC DNA]</scope>
    <source>
        <strain evidence="1 2">KN-1</strain>
    </source>
</reference>
<sequence length="143" mass="15289">MIIEKKGISLELAERMIDAAEKKAKDMGVPVVIAVVDEGGSLKALRRMDGAPLLSVDIAINKAWTAVAFGIPTHEWYEMIKNDPPLLHGIVHTPRLIIFGGGYPIHYNGQLIGGIGVSGGTSQQDMECAKAGLEVVKKLEGSN</sequence>
<dbReference type="InterPro" id="IPR052517">
    <property type="entry name" value="GlcG_carb_metab_protein"/>
</dbReference>
<dbReference type="Gene3D" id="3.30.450.150">
    <property type="entry name" value="Haem-degrading domain"/>
    <property type="match status" value="1"/>
</dbReference>
<dbReference type="AlphaFoldDB" id="A0A8D5ZJH0"/>
<dbReference type="Pfam" id="PF03928">
    <property type="entry name" value="HbpS-like"/>
    <property type="match status" value="1"/>
</dbReference>
<dbReference type="Proteomes" id="UP000825123">
    <property type="component" value="Chromosome"/>
</dbReference>
<evidence type="ECO:0000313" key="2">
    <source>
        <dbReference type="Proteomes" id="UP000825123"/>
    </source>
</evidence>
<accession>A0A8D5ZJH0</accession>
<name>A0A8D5ZJH0_9CREN</name>
<dbReference type="RefSeq" id="WP_221288399.1">
    <property type="nucleotide sequence ID" value="NZ_AP024597.1"/>
</dbReference>